<dbReference type="InterPro" id="IPR015943">
    <property type="entry name" value="WD40/YVTN_repeat-like_dom_sf"/>
</dbReference>
<reference evidence="2" key="1">
    <citation type="journal article" date="2020" name="Stud. Mycol.">
        <title>101 Dothideomycetes genomes: a test case for predicting lifestyles and emergence of pathogens.</title>
        <authorList>
            <person name="Haridas S."/>
            <person name="Albert R."/>
            <person name="Binder M."/>
            <person name="Bloem J."/>
            <person name="Labutti K."/>
            <person name="Salamov A."/>
            <person name="Andreopoulos B."/>
            <person name="Baker S."/>
            <person name="Barry K."/>
            <person name="Bills G."/>
            <person name="Bluhm B."/>
            <person name="Cannon C."/>
            <person name="Castanera R."/>
            <person name="Culley D."/>
            <person name="Daum C."/>
            <person name="Ezra D."/>
            <person name="Gonzalez J."/>
            <person name="Henrissat B."/>
            <person name="Kuo A."/>
            <person name="Liang C."/>
            <person name="Lipzen A."/>
            <person name="Lutzoni F."/>
            <person name="Magnuson J."/>
            <person name="Mondo S."/>
            <person name="Nolan M."/>
            <person name="Ohm R."/>
            <person name="Pangilinan J."/>
            <person name="Park H.-J."/>
            <person name="Ramirez L."/>
            <person name="Alfaro M."/>
            <person name="Sun H."/>
            <person name="Tritt A."/>
            <person name="Yoshinaga Y."/>
            <person name="Zwiers L.-H."/>
            <person name="Turgeon B."/>
            <person name="Goodwin S."/>
            <person name="Spatafora J."/>
            <person name="Crous P."/>
            <person name="Grigoriev I."/>
        </authorList>
    </citation>
    <scope>NUCLEOTIDE SEQUENCE</scope>
    <source>
        <strain evidence="2">ATCC 16933</strain>
    </source>
</reference>
<feature type="repeat" description="WD" evidence="1">
    <location>
        <begin position="255"/>
        <end position="287"/>
    </location>
</feature>
<dbReference type="Pfam" id="PF00400">
    <property type="entry name" value="WD40"/>
    <property type="match status" value="1"/>
</dbReference>
<dbReference type="EMBL" id="MU001674">
    <property type="protein sequence ID" value="KAF2459898.1"/>
    <property type="molecule type" value="Genomic_DNA"/>
</dbReference>
<sequence>PAVIRRDMLQGDHYDIQGIDWASLGTTREEARLMRGDTFAQISVTGAEIEAPKESQKALASTENFYRFSRMNTSCNAYIRHYQLRNLLVATSNSDLYYADNKRVYHAHPCGMDKETVMDFSRDTTDPMEVTALSGCDNFLIAGGYNGHYAVKNLLTEVGQKPTVGKLTTDDNGITNHCHTFYDRLSGQMKAAFCSNDRKLRILDCETNKFTAALPYHDPINCAATSPSGRLRAVVGDFNQTLITDATSGATVVTLDTHSKDVFAAAWAPDDITVATGAQDSHVVVHDGRMWARPLAVLGTPLSCPRSLAFTPAGSGPRALLAAEADDNVHAIEAGGFAAQQTLSFFGSVAGLAVPPAGDGFFVACSDPHFGGVLEYERT</sequence>
<dbReference type="PANTHER" id="PTHR43991">
    <property type="entry name" value="WD REPEAT PROTEIN (AFU_ORTHOLOGUE AFUA_8G05640)-RELATED"/>
    <property type="match status" value="1"/>
</dbReference>
<dbReference type="Gene3D" id="2.130.10.10">
    <property type="entry name" value="YVTN repeat-like/Quinoprotein amine dehydrogenase"/>
    <property type="match status" value="1"/>
</dbReference>
<dbReference type="InterPro" id="IPR001680">
    <property type="entry name" value="WD40_rpt"/>
</dbReference>
<dbReference type="PANTHER" id="PTHR43991:SF12">
    <property type="entry name" value="WD REPEAT PROTEIN (AFU_ORTHOLOGUE AFUA_8G05640)"/>
    <property type="match status" value="1"/>
</dbReference>
<dbReference type="OrthoDB" id="20669at2759"/>
<accession>A0A6A6P7T7</accession>
<proteinExistence type="predicted"/>
<dbReference type="SUPFAM" id="SSF50978">
    <property type="entry name" value="WD40 repeat-like"/>
    <property type="match status" value="1"/>
</dbReference>
<name>A0A6A6P7T7_9PEZI</name>
<dbReference type="AlphaFoldDB" id="A0A6A6P7T7"/>
<keyword evidence="1" id="KW-0853">WD repeat</keyword>
<dbReference type="Proteomes" id="UP000799766">
    <property type="component" value="Unassembled WGS sequence"/>
</dbReference>
<feature type="non-terminal residue" evidence="2">
    <location>
        <position position="379"/>
    </location>
</feature>
<feature type="non-terminal residue" evidence="2">
    <location>
        <position position="1"/>
    </location>
</feature>
<dbReference type="PROSITE" id="PS50082">
    <property type="entry name" value="WD_REPEATS_2"/>
    <property type="match status" value="1"/>
</dbReference>
<protein>
    <submittedName>
        <fullName evidence="2">WD40-repeat-containing domain protein</fullName>
    </submittedName>
</protein>
<organism evidence="2 3">
    <name type="scientific">Lineolata rhizophorae</name>
    <dbReference type="NCBI Taxonomy" id="578093"/>
    <lineage>
        <taxon>Eukaryota</taxon>
        <taxon>Fungi</taxon>
        <taxon>Dikarya</taxon>
        <taxon>Ascomycota</taxon>
        <taxon>Pezizomycotina</taxon>
        <taxon>Dothideomycetes</taxon>
        <taxon>Dothideomycetes incertae sedis</taxon>
        <taxon>Lineolatales</taxon>
        <taxon>Lineolataceae</taxon>
        <taxon>Lineolata</taxon>
    </lineage>
</organism>
<dbReference type="SMART" id="SM00320">
    <property type="entry name" value="WD40"/>
    <property type="match status" value="2"/>
</dbReference>
<keyword evidence="3" id="KW-1185">Reference proteome</keyword>
<evidence type="ECO:0000313" key="2">
    <source>
        <dbReference type="EMBL" id="KAF2459898.1"/>
    </source>
</evidence>
<evidence type="ECO:0000313" key="3">
    <source>
        <dbReference type="Proteomes" id="UP000799766"/>
    </source>
</evidence>
<gene>
    <name evidence="2" type="ORF">BDY21DRAFT_275634</name>
</gene>
<dbReference type="InterPro" id="IPR036322">
    <property type="entry name" value="WD40_repeat_dom_sf"/>
</dbReference>
<evidence type="ECO:0000256" key="1">
    <source>
        <dbReference type="PROSITE-ProRule" id="PRU00221"/>
    </source>
</evidence>